<dbReference type="Pfam" id="PF12438">
    <property type="entry name" value="DUF3679"/>
    <property type="match status" value="1"/>
</dbReference>
<gene>
    <name evidence="2" type="ORF">DN757_21050</name>
</gene>
<feature type="region of interest" description="Disordered" evidence="1">
    <location>
        <begin position="44"/>
        <end position="71"/>
    </location>
</feature>
<dbReference type="Proteomes" id="UP000249204">
    <property type="component" value="Unassembled WGS sequence"/>
</dbReference>
<reference evidence="2 3" key="1">
    <citation type="submission" date="2018-06" db="EMBL/GenBank/DDBJ databases">
        <title>Isolation of heavy metals resistant Paenibacillus silvae NC2 from Gold-Copper mine in ZiJin, China.</title>
        <authorList>
            <person name="Xu J."/>
            <person name="Mazhar H.S."/>
            <person name="Rensing C."/>
        </authorList>
    </citation>
    <scope>NUCLEOTIDE SEQUENCE [LARGE SCALE GENOMIC DNA]</scope>
    <source>
        <strain evidence="2 3">NC2</strain>
    </source>
</reference>
<comment type="caution">
    <text evidence="2">The sequence shown here is derived from an EMBL/GenBank/DDBJ whole genome shotgun (WGS) entry which is preliminary data.</text>
</comment>
<dbReference type="InterPro" id="IPR020534">
    <property type="entry name" value="Uncharacterised_YqxA"/>
</dbReference>
<dbReference type="EMBL" id="QKWW01000064">
    <property type="protein sequence ID" value="PZT53688.1"/>
    <property type="molecule type" value="Genomic_DNA"/>
</dbReference>
<dbReference type="RefSeq" id="WP_111272181.1">
    <property type="nucleotide sequence ID" value="NZ_QKWW01000064.1"/>
</dbReference>
<evidence type="ECO:0000313" key="3">
    <source>
        <dbReference type="Proteomes" id="UP000249204"/>
    </source>
</evidence>
<accession>A0A2W6NFB8</accession>
<evidence type="ECO:0008006" key="4">
    <source>
        <dbReference type="Google" id="ProtNLM"/>
    </source>
</evidence>
<protein>
    <recommendedName>
        <fullName evidence="4">DUF3679 domain-containing protein</fullName>
    </recommendedName>
</protein>
<organism evidence="2 3">
    <name type="scientific">Paenibacillus silvae</name>
    <dbReference type="NCBI Taxonomy" id="1325358"/>
    <lineage>
        <taxon>Bacteria</taxon>
        <taxon>Bacillati</taxon>
        <taxon>Bacillota</taxon>
        <taxon>Bacilli</taxon>
        <taxon>Bacillales</taxon>
        <taxon>Paenibacillaceae</taxon>
        <taxon>Paenibacillus</taxon>
    </lineage>
</organism>
<name>A0A2W6NFB8_9BACL</name>
<evidence type="ECO:0000256" key="1">
    <source>
        <dbReference type="SAM" id="MobiDB-lite"/>
    </source>
</evidence>
<sequence length="121" mass="12765">MSRFGKKMLSVSVLMLLGVLLGMQLAGNGFQQNTPHVESIPAMATTTESTPVQNESAPAEPAPSEVKKQPFVPVQTPSQVLGADQHKPPVDVLADKTAGLLQNLSNSGIKWVVSLFGGVDE</sequence>
<evidence type="ECO:0000313" key="2">
    <source>
        <dbReference type="EMBL" id="PZT53688.1"/>
    </source>
</evidence>
<dbReference type="AlphaFoldDB" id="A0A2W6NFB8"/>
<feature type="compositionally biased region" description="Polar residues" evidence="1">
    <location>
        <begin position="44"/>
        <end position="56"/>
    </location>
</feature>
<proteinExistence type="predicted"/>